<sequence length="100" mass="11344">IRYGAWYLDPKTWKKQKVGEPLVDPKETGNGENPRYYGMHAFKEFLERKGYRKPGVSYQLQRSVHLHGSSDLGAQHPVALETGLFSLLFCQASLFLACGK</sequence>
<organism evidence="2 3">
    <name type="scientific">Dromaius novaehollandiae</name>
    <name type="common">Emu</name>
    <dbReference type="NCBI Taxonomy" id="8790"/>
    <lineage>
        <taxon>Eukaryota</taxon>
        <taxon>Metazoa</taxon>
        <taxon>Chordata</taxon>
        <taxon>Craniata</taxon>
        <taxon>Vertebrata</taxon>
        <taxon>Euteleostomi</taxon>
        <taxon>Archelosauria</taxon>
        <taxon>Archosauria</taxon>
        <taxon>Dinosauria</taxon>
        <taxon>Saurischia</taxon>
        <taxon>Theropoda</taxon>
        <taxon>Coelurosauria</taxon>
        <taxon>Aves</taxon>
        <taxon>Palaeognathae</taxon>
        <taxon>Casuariiformes</taxon>
        <taxon>Dromaiidae</taxon>
        <taxon>Dromaius</taxon>
    </lineage>
</organism>
<dbReference type="PANTHER" id="PTHR46449">
    <property type="entry name" value="ZGC:158260"/>
    <property type="match status" value="1"/>
</dbReference>
<dbReference type="Ensembl" id="ENSDNVT00000013335.1">
    <property type="protein sequence ID" value="ENSDNVP00000011062.1"/>
    <property type="gene ID" value="ENSDNVG00000007825.1"/>
</dbReference>
<dbReference type="InterPro" id="IPR032743">
    <property type="entry name" value="FAM47"/>
</dbReference>
<comment type="similarity">
    <text evidence="1">Belongs to the FAM47 family.</text>
</comment>
<name>A0A8C4JNJ0_DRONO</name>
<evidence type="ECO:0000313" key="3">
    <source>
        <dbReference type="Proteomes" id="UP000694423"/>
    </source>
</evidence>
<dbReference type="Proteomes" id="UP000694423">
    <property type="component" value="Unplaced"/>
</dbReference>
<reference evidence="2" key="2">
    <citation type="submission" date="2025-09" db="UniProtKB">
        <authorList>
            <consortium name="Ensembl"/>
        </authorList>
    </citation>
    <scope>IDENTIFICATION</scope>
</reference>
<evidence type="ECO:0000256" key="1">
    <source>
        <dbReference type="ARBA" id="ARBA00005277"/>
    </source>
</evidence>
<accession>A0A8C4JNJ0</accession>
<evidence type="ECO:0000313" key="2">
    <source>
        <dbReference type="Ensembl" id="ENSDNVP00000011062.1"/>
    </source>
</evidence>
<protein>
    <submittedName>
        <fullName evidence="2">Uncharacterized protein</fullName>
    </submittedName>
</protein>
<dbReference type="GO" id="GO:0000785">
    <property type="term" value="C:chromatin"/>
    <property type="evidence" value="ECO:0007669"/>
    <property type="project" value="TreeGrafter"/>
</dbReference>
<dbReference type="GO" id="GO:0045815">
    <property type="term" value="P:transcription initiation-coupled chromatin remodeling"/>
    <property type="evidence" value="ECO:0007669"/>
    <property type="project" value="TreeGrafter"/>
</dbReference>
<proteinExistence type="inferred from homology"/>
<keyword evidence="3" id="KW-1185">Reference proteome</keyword>
<reference evidence="2" key="1">
    <citation type="submission" date="2025-08" db="UniProtKB">
        <authorList>
            <consortium name="Ensembl"/>
        </authorList>
    </citation>
    <scope>IDENTIFICATION</scope>
</reference>
<dbReference type="PANTHER" id="PTHR46449:SF5">
    <property type="entry name" value="FAMILY WITH SEQUENCE SIMILARITY 47 MEMBER E"/>
    <property type="match status" value="1"/>
</dbReference>
<dbReference type="AlphaFoldDB" id="A0A8C4JNJ0"/>